<protein>
    <recommendedName>
        <fullName evidence="4">DNA pilot protein</fullName>
    </recommendedName>
</protein>
<name>A0AAU8MI23_9CAUD</name>
<evidence type="ECO:0000313" key="3">
    <source>
        <dbReference type="EMBL" id="XCO00561.1"/>
    </source>
</evidence>
<keyword evidence="2" id="KW-0812">Transmembrane</keyword>
<feature type="coiled-coil region" evidence="1">
    <location>
        <begin position="79"/>
        <end position="113"/>
    </location>
</feature>
<evidence type="ECO:0000256" key="2">
    <source>
        <dbReference type="SAM" id="Phobius"/>
    </source>
</evidence>
<evidence type="ECO:0008006" key="4">
    <source>
        <dbReference type="Google" id="ProtNLM"/>
    </source>
</evidence>
<proteinExistence type="predicted"/>
<accession>A0AAU8MI23</accession>
<feature type="transmembrane region" description="Helical" evidence="2">
    <location>
        <begin position="21"/>
        <end position="38"/>
    </location>
</feature>
<evidence type="ECO:0000256" key="1">
    <source>
        <dbReference type="SAM" id="Coils"/>
    </source>
</evidence>
<keyword evidence="2" id="KW-1133">Transmembrane helix</keyword>
<sequence>MSTRRLKYSGQRRKALFGTEGAIMAAATLAAAGMNVLATNNAASKQAKAITDGAKQQAESIKLQTNNNTTLQKEQLDFARQQNQENRQQQRDIQATLQMIAGQQNNNDRLETNKIQVKYGGRTKRRSIKSQPFYGGARQPFVVTDGGGAIPIQIDDNGYGLYELYGNDHEHSHTLPNGKRKTGVGIKFNTGEVIEGEGNQNSNNGELMYVTPNNSFFLSKHSIDGFNPAKATKEGLNPISAFILQEAIKAKNGYNDDGSKDKRHTTALGNISSPVERLMAKCGGRFKRGNGGILKNPNYRGAFYNSIGNLGGAAISGIGNIWAGNKLGKAYSEAGDIIANAYSQMKGIDMNELKREDYEAPHTLAVIRSANTNINPQLERLRRNANYETRAVNRSTISSAAKQQRLASINDRLYQRVGEQYAAKNNVDEQIKQANTAAINQVAIANADRDVQARQNYGNQRLSLLEYNNTIENAKIAGMAQAKADALTQRSIANASAIQNTGAAIGSAFASSAQGFASASNAIRNERATLNNVLIGADTQNKIDYLVMNPNVDGNREQAMNYIEANKNSTNPDIQTYVARLQAVYGKKNNTNKPLYNA</sequence>
<reference evidence="3" key="1">
    <citation type="submission" date="2024-06" db="EMBL/GenBank/DDBJ databases">
        <title>Intestivirid acquisition increases across infancy in a wild primate population.</title>
        <authorList>
            <person name="Schneider-Creas I.A."/>
            <person name="Moya I.L."/>
            <person name="Chiou K.L."/>
            <person name="Baniel A."/>
            <person name="Azanaw Haile A."/>
            <person name="Kebede F."/>
            <person name="Abebe B."/>
            <person name="Snyder-Mackler N."/>
            <person name="Varsani A."/>
        </authorList>
    </citation>
    <scope>NUCLEOTIDE SEQUENCE</scope>
    <source>
        <strain evidence="3">Int_RNL_2018_0288_CRY</strain>
    </source>
</reference>
<organism evidence="3">
    <name type="scientific">Geladintestivirus 2</name>
    <dbReference type="NCBI Taxonomy" id="3233134"/>
    <lineage>
        <taxon>Viruses</taxon>
        <taxon>Duplodnaviria</taxon>
        <taxon>Heunggongvirae</taxon>
        <taxon>Uroviricota</taxon>
        <taxon>Caudoviricetes</taxon>
        <taxon>Crassvirales</taxon>
    </lineage>
</organism>
<dbReference type="EMBL" id="PP965500">
    <property type="protein sequence ID" value="XCO00561.1"/>
    <property type="molecule type" value="Genomic_DNA"/>
</dbReference>
<keyword evidence="2" id="KW-0472">Membrane</keyword>
<keyword evidence="1" id="KW-0175">Coiled coil</keyword>